<comment type="caution">
    <text evidence="12">The sequence shown here is derived from an EMBL/GenBank/DDBJ whole genome shotgun (WGS) entry which is preliminary data.</text>
</comment>
<dbReference type="Pfam" id="PF09340">
    <property type="entry name" value="NuA4"/>
    <property type="match status" value="1"/>
</dbReference>
<keyword evidence="7 9" id="KW-0804">Transcription</keyword>
<reference evidence="12" key="1">
    <citation type="submission" date="2023-06" db="EMBL/GenBank/DDBJ databases">
        <authorList>
            <person name="Delattre M."/>
        </authorList>
    </citation>
    <scope>NUCLEOTIDE SEQUENCE</scope>
    <source>
        <strain evidence="12">AF72</strain>
    </source>
</reference>
<evidence type="ECO:0000256" key="11">
    <source>
        <dbReference type="SAM" id="MobiDB-lite"/>
    </source>
</evidence>
<gene>
    <name evidence="12" type="ORF">MSPICULIGERA_LOCUS16646</name>
</gene>
<proteinExistence type="inferred from homology"/>
<evidence type="ECO:0000256" key="6">
    <source>
        <dbReference type="ARBA" id="ARBA00023054"/>
    </source>
</evidence>
<evidence type="ECO:0000313" key="12">
    <source>
        <dbReference type="EMBL" id="CAJ0578388.1"/>
    </source>
</evidence>
<accession>A0AA36G4Z1</accession>
<dbReference type="InterPro" id="IPR015418">
    <property type="entry name" value="Eaf6"/>
</dbReference>
<sequence>MAKEGEEIKRELNDLLKRRAELSELLEALESQIYLFEGSYLEETSEYGNIIKGWDRQALQQPPSKSGLRQDKKAMRKPRDSDRIFSNSSITHQAAIKQSSNGLLKGGMKEEDDSDESGQPEYKKKKR</sequence>
<evidence type="ECO:0000256" key="1">
    <source>
        <dbReference type="ARBA" id="ARBA00004123"/>
    </source>
</evidence>
<comment type="similarity">
    <text evidence="2 9">Belongs to the EAF6 family.</text>
</comment>
<feature type="non-terminal residue" evidence="12">
    <location>
        <position position="1"/>
    </location>
</feature>
<keyword evidence="13" id="KW-1185">Reference proteome</keyword>
<feature type="region of interest" description="Disordered" evidence="11">
    <location>
        <begin position="54"/>
        <end position="127"/>
    </location>
</feature>
<feature type="compositionally biased region" description="Basic and acidic residues" evidence="11">
    <location>
        <begin position="68"/>
        <end position="83"/>
    </location>
</feature>
<evidence type="ECO:0000256" key="8">
    <source>
        <dbReference type="ARBA" id="ARBA00023242"/>
    </source>
</evidence>
<dbReference type="Proteomes" id="UP001177023">
    <property type="component" value="Unassembled WGS sequence"/>
</dbReference>
<dbReference type="GO" id="GO:0005634">
    <property type="term" value="C:nucleus"/>
    <property type="evidence" value="ECO:0007669"/>
    <property type="project" value="UniProtKB-SubCell"/>
</dbReference>
<evidence type="ECO:0000256" key="9">
    <source>
        <dbReference type="RuleBase" id="RU368022"/>
    </source>
</evidence>
<evidence type="ECO:0000256" key="7">
    <source>
        <dbReference type="ARBA" id="ARBA00023163"/>
    </source>
</evidence>
<dbReference type="EMBL" id="CATQJA010002653">
    <property type="protein sequence ID" value="CAJ0578388.1"/>
    <property type="molecule type" value="Genomic_DNA"/>
</dbReference>
<keyword evidence="4" id="KW-0156">Chromatin regulator</keyword>
<dbReference type="GO" id="GO:0006325">
    <property type="term" value="P:chromatin organization"/>
    <property type="evidence" value="ECO:0007669"/>
    <property type="project" value="UniProtKB-KW"/>
</dbReference>
<dbReference type="AlphaFoldDB" id="A0AA36G4Z1"/>
<evidence type="ECO:0000256" key="5">
    <source>
        <dbReference type="ARBA" id="ARBA00023015"/>
    </source>
</evidence>
<comment type="subcellular location">
    <subcellularLocation>
        <location evidence="1">Nucleus</location>
    </subcellularLocation>
</comment>
<evidence type="ECO:0000256" key="10">
    <source>
        <dbReference type="SAM" id="Coils"/>
    </source>
</evidence>
<feature type="compositionally biased region" description="Polar residues" evidence="11">
    <location>
        <begin position="84"/>
        <end position="102"/>
    </location>
</feature>
<organism evidence="12 13">
    <name type="scientific">Mesorhabditis spiculigera</name>
    <dbReference type="NCBI Taxonomy" id="96644"/>
    <lineage>
        <taxon>Eukaryota</taxon>
        <taxon>Metazoa</taxon>
        <taxon>Ecdysozoa</taxon>
        <taxon>Nematoda</taxon>
        <taxon>Chromadorea</taxon>
        <taxon>Rhabditida</taxon>
        <taxon>Rhabditina</taxon>
        <taxon>Rhabditomorpha</taxon>
        <taxon>Rhabditoidea</taxon>
        <taxon>Rhabditidae</taxon>
        <taxon>Mesorhabditinae</taxon>
        <taxon>Mesorhabditis</taxon>
    </lineage>
</organism>
<protein>
    <recommendedName>
        <fullName evidence="3">Chromatin modification-related protein MEAF6</fullName>
    </recommendedName>
</protein>
<keyword evidence="8" id="KW-0539">Nucleus</keyword>
<name>A0AA36G4Z1_9BILA</name>
<feature type="coiled-coil region" evidence="10">
    <location>
        <begin position="5"/>
        <end position="32"/>
    </location>
</feature>
<keyword evidence="5 9" id="KW-0805">Transcription regulation</keyword>
<evidence type="ECO:0000256" key="3">
    <source>
        <dbReference type="ARBA" id="ARBA00019141"/>
    </source>
</evidence>
<dbReference type="GO" id="GO:0000123">
    <property type="term" value="C:histone acetyltransferase complex"/>
    <property type="evidence" value="ECO:0007669"/>
    <property type="project" value="InterPro"/>
</dbReference>
<evidence type="ECO:0000313" key="13">
    <source>
        <dbReference type="Proteomes" id="UP001177023"/>
    </source>
</evidence>
<dbReference type="PANTHER" id="PTHR13476">
    <property type="entry name" value="CHROMATIN MODIFICATION-RELATED PROTEIN MEAF6"/>
    <property type="match status" value="1"/>
</dbReference>
<evidence type="ECO:0000256" key="2">
    <source>
        <dbReference type="ARBA" id="ARBA00010916"/>
    </source>
</evidence>
<keyword evidence="6 10" id="KW-0175">Coiled coil</keyword>
<evidence type="ECO:0000256" key="4">
    <source>
        <dbReference type="ARBA" id="ARBA00022853"/>
    </source>
</evidence>